<dbReference type="InterPro" id="IPR019993">
    <property type="entry name" value="RecB_nuclease_TM0106_put"/>
</dbReference>
<dbReference type="Proteomes" id="UP001257739">
    <property type="component" value="Unassembled WGS sequence"/>
</dbReference>
<dbReference type="Pfam" id="PF13482">
    <property type="entry name" value="RNase_H_2"/>
    <property type="match status" value="1"/>
</dbReference>
<dbReference type="SUPFAM" id="SSF53098">
    <property type="entry name" value="Ribonuclease H-like"/>
    <property type="match status" value="1"/>
</dbReference>
<evidence type="ECO:0000259" key="1">
    <source>
        <dbReference type="Pfam" id="PF13482"/>
    </source>
</evidence>
<gene>
    <name evidence="2" type="ORF">J2X11_001694</name>
</gene>
<dbReference type="InterPro" id="IPR012337">
    <property type="entry name" value="RNaseH-like_sf"/>
</dbReference>
<evidence type="ECO:0000313" key="3">
    <source>
        <dbReference type="Proteomes" id="UP001257739"/>
    </source>
</evidence>
<dbReference type="InterPro" id="IPR038720">
    <property type="entry name" value="YprB_RNase_H-like_dom"/>
</dbReference>
<sequence length="510" mass="56301">MRFDAGKDFEKVVFAEIRTELGEVRSVDLSDVRGKSAAIDATVSAIADDIELILGGWLPDDTEGGRTGRPDLLLRTAPGEYVPGDVKGHKVIGQRIKGELTYSTIHDPGIRLTSPGYAAETTTRIDDYLQLAHYRRMLEAIGRAGAQAHGFIIGSDQHPVLTRTGRVLTWVDLDTPLFTTYSRSQGTAKRSALERYDHEQTFRLKVARAAVDGAEPLVGPIFTTECDSCPWTDYCHELVGPDVASDQIRSGRLSVREWDALASGGVTSVEQLASLDTADPEFQGSYLPEVTHLRDALPRLDTAVRRARMLRDGVILERTTSGAIRVPRADIEIDFDIEWDPSDQVYLWGALVRRLDGVETYHPVVTWNAIDDAAAVELATQFATWLRGEIRSAEAAGQSLLVYHYSSPEPGYLKRILGEPAVTDLLSHFVDLLPIVRKNFFGLHGLGIKKVAPAFGFNWCDEDPGGLQSQLWLLDARGAKDDPTRLAAQQRILRYNEDDVRATAAIRNGI</sequence>
<feature type="domain" description="YprB ribonuclease H-like" evidence="1">
    <location>
        <begin position="335"/>
        <end position="507"/>
    </location>
</feature>
<dbReference type="RefSeq" id="WP_309969496.1">
    <property type="nucleotide sequence ID" value="NZ_JAVDWH010000001.1"/>
</dbReference>
<name>A0ABU1UNZ1_9ACTN</name>
<keyword evidence="3" id="KW-1185">Reference proteome</keyword>
<reference evidence="2 3" key="1">
    <citation type="submission" date="2023-07" db="EMBL/GenBank/DDBJ databases">
        <title>Sorghum-associated microbial communities from plants grown in Nebraska, USA.</title>
        <authorList>
            <person name="Schachtman D."/>
        </authorList>
    </citation>
    <scope>NUCLEOTIDE SEQUENCE [LARGE SCALE GENOMIC DNA]</scope>
    <source>
        <strain evidence="2 3">BE248</strain>
    </source>
</reference>
<organism evidence="2 3">
    <name type="scientific">Aeromicrobium panaciterrae</name>
    <dbReference type="NCBI Taxonomy" id="363861"/>
    <lineage>
        <taxon>Bacteria</taxon>
        <taxon>Bacillati</taxon>
        <taxon>Actinomycetota</taxon>
        <taxon>Actinomycetes</taxon>
        <taxon>Propionibacteriales</taxon>
        <taxon>Nocardioidaceae</taxon>
        <taxon>Aeromicrobium</taxon>
    </lineage>
</organism>
<evidence type="ECO:0000313" key="2">
    <source>
        <dbReference type="EMBL" id="MDR7086855.1"/>
    </source>
</evidence>
<proteinExistence type="predicted"/>
<comment type="caution">
    <text evidence="2">The sequence shown here is derived from an EMBL/GenBank/DDBJ whole genome shotgun (WGS) entry which is preliminary data.</text>
</comment>
<protein>
    <submittedName>
        <fullName evidence="2">RecB family nuclease</fullName>
    </submittedName>
</protein>
<accession>A0ABU1UNZ1</accession>
<dbReference type="EMBL" id="JAVDWH010000001">
    <property type="protein sequence ID" value="MDR7086855.1"/>
    <property type="molecule type" value="Genomic_DNA"/>
</dbReference>
<dbReference type="NCBIfam" id="TIGR03491">
    <property type="entry name" value="TM0106 family RecB-like putative nuclease"/>
    <property type="match status" value="1"/>
</dbReference>